<evidence type="ECO:0000256" key="6">
    <source>
        <dbReference type="ARBA" id="ARBA00023273"/>
    </source>
</evidence>
<dbReference type="InterPro" id="IPR029416">
    <property type="entry name" value="CFAP300"/>
</dbReference>
<keyword evidence="5" id="KW-0206">Cytoskeleton</keyword>
<keyword evidence="6" id="KW-0966">Cell projection</keyword>
<evidence type="ECO:0000256" key="5">
    <source>
        <dbReference type="ARBA" id="ARBA00023212"/>
    </source>
</evidence>
<evidence type="ECO:0000256" key="4">
    <source>
        <dbReference type="ARBA" id="ARBA00022490"/>
    </source>
</evidence>
<name>A0ABP0J128_9DINO</name>
<comment type="subcellular location">
    <subcellularLocation>
        <location evidence="1">Cytoplasm</location>
        <location evidence="1">Cytoskeleton</location>
        <location evidence="1">Cilium axoneme</location>
    </subcellularLocation>
</comment>
<feature type="region of interest" description="Disordered" evidence="7">
    <location>
        <begin position="277"/>
        <end position="303"/>
    </location>
</feature>
<proteinExistence type="inferred from homology"/>
<evidence type="ECO:0000313" key="9">
    <source>
        <dbReference type="Proteomes" id="UP001642464"/>
    </source>
</evidence>
<organism evidence="8 9">
    <name type="scientific">Durusdinium trenchii</name>
    <dbReference type="NCBI Taxonomy" id="1381693"/>
    <lineage>
        <taxon>Eukaryota</taxon>
        <taxon>Sar</taxon>
        <taxon>Alveolata</taxon>
        <taxon>Dinophyceae</taxon>
        <taxon>Suessiales</taxon>
        <taxon>Symbiodiniaceae</taxon>
        <taxon>Durusdinium</taxon>
    </lineage>
</organism>
<sequence>MPMIIEEMDEEPMSTAFAFHYLADAQFSSFQNPEIQPFFEKWGFGADMAMCTFRVEQKVTSESFQEMLDAFFKDREVLSVLHASTGVRVISPSKVAVQWQPMSTKVVSMSFFNKLEDAGCISSSGHIRGRLEEDWEDVPIVNMIREAMLMEESELYETFSPEDRREFLFRIFQHLVFGGASNQYEDHVEDYFKATKAVYKDLLSVRRNDTGDVEVLSTVASVESLSDGGVLYRKERDGVDSDERMEPEKFEEVQSGIAKLLSLQEGKDGAGFATAAEEHLRDTPKSSPKPKQKTRSVNPPPGLAKLRAYPGLDPTIVAAARQAGVPSTHLEAMAGALKVGPGKLDDFPKSAAAAPPLFLTEDEEEEVADPEPNTGDPVTDALVTLTQIVKNMNKKPDSKASLEDALDQVGSNAASGSGDVSTSMGRKHAAARRALHKAFMEDPAQIWRSIESNMSQDFNLQTAMPNATSAFSARGWCEHRSKIQPYIRTCRWVWGIAGILDDLRLNLVDRARARAGLLLAAAEQESLDHGSFLLSQEFLMEPAVPVSNFQNHHLPEPVEMATTRLLDPRWIEAFADRLKQLDAYVEMRKKLNIKSRGSLATNQDLGGKGKWAKGKWKKGAVGETDASET</sequence>
<evidence type="ECO:0000313" key="8">
    <source>
        <dbReference type="EMBL" id="CAK9008042.1"/>
    </source>
</evidence>
<accession>A0ABP0J128</accession>
<comment type="caution">
    <text evidence="8">The sequence shown here is derived from an EMBL/GenBank/DDBJ whole genome shotgun (WGS) entry which is preliminary data.</text>
</comment>
<reference evidence="8 9" key="1">
    <citation type="submission" date="2024-02" db="EMBL/GenBank/DDBJ databases">
        <authorList>
            <person name="Chen Y."/>
            <person name="Shah S."/>
            <person name="Dougan E. K."/>
            <person name="Thang M."/>
            <person name="Chan C."/>
        </authorList>
    </citation>
    <scope>NUCLEOTIDE SEQUENCE [LARGE SCALE GENOMIC DNA]</scope>
</reference>
<protein>
    <recommendedName>
        <fullName evidence="3">Cilia- and flagella-associated protein 300</fullName>
    </recommendedName>
</protein>
<feature type="region of interest" description="Disordered" evidence="7">
    <location>
        <begin position="610"/>
        <end position="629"/>
    </location>
</feature>
<dbReference type="PANTHER" id="PTHR31078">
    <property type="entry name" value="CILIA- AND FLAGELLA-ASSOCIATED PROTEIN 300"/>
    <property type="match status" value="1"/>
</dbReference>
<keyword evidence="9" id="KW-1185">Reference proteome</keyword>
<keyword evidence="8" id="KW-0969">Cilium</keyword>
<evidence type="ECO:0000256" key="3">
    <source>
        <dbReference type="ARBA" id="ARBA00022174"/>
    </source>
</evidence>
<evidence type="ECO:0000256" key="7">
    <source>
        <dbReference type="SAM" id="MobiDB-lite"/>
    </source>
</evidence>
<dbReference type="Pfam" id="PF14926">
    <property type="entry name" value="CFAP300"/>
    <property type="match status" value="1"/>
</dbReference>
<comment type="similarity">
    <text evidence="2">Belongs to the CFAP300 family.</text>
</comment>
<evidence type="ECO:0000256" key="1">
    <source>
        <dbReference type="ARBA" id="ARBA00004430"/>
    </source>
</evidence>
<dbReference type="PANTHER" id="PTHR31078:SF1">
    <property type="entry name" value="CILIA- AND FLAGELLA-ASSOCIATED PROTEIN 300"/>
    <property type="match status" value="1"/>
</dbReference>
<keyword evidence="4" id="KW-0963">Cytoplasm</keyword>
<evidence type="ECO:0000256" key="2">
    <source>
        <dbReference type="ARBA" id="ARBA00009205"/>
    </source>
</evidence>
<gene>
    <name evidence="8" type="ORF">SCF082_LOCUS9691</name>
</gene>
<dbReference type="EMBL" id="CAXAMM010005636">
    <property type="protein sequence ID" value="CAK9008042.1"/>
    <property type="molecule type" value="Genomic_DNA"/>
</dbReference>
<dbReference type="Proteomes" id="UP001642464">
    <property type="component" value="Unassembled WGS sequence"/>
</dbReference>
<keyword evidence="8" id="KW-0282">Flagellum</keyword>